<feature type="transmembrane region" description="Helical" evidence="6">
    <location>
        <begin position="189"/>
        <end position="208"/>
    </location>
</feature>
<sequence length="216" mass="24168">MNLLLVLFLVFSVLHFLAIGFSNKESLLYLPSKVVPILLLLYGMIRHGKRLPKPGKVFTLGLVFSVFGDSFLALPGKEYFVPGLGSFLIAQLLYAYAFSFGESSFWKRALPFFAFGAAYYALLLPHLGNLSLPVFVYMTAICLMGWRVASASSRPKQSFQLGLMGAILFILSDSIIAYSMFLAPEMNRMLASFLIMSTYYIAQLFLFLSMEPKESI</sequence>
<dbReference type="Proteomes" id="UP000245133">
    <property type="component" value="Unassembled WGS sequence"/>
</dbReference>
<dbReference type="AlphaFoldDB" id="A0A2P2E4N7"/>
<reference evidence="7 8" key="1">
    <citation type="submission" date="2018-02" db="EMBL/GenBank/DDBJ databases">
        <title>Novel Leptospira species isolated from soil and water in Japan.</title>
        <authorList>
            <person name="Nakao R."/>
            <person name="Masuzawa T."/>
        </authorList>
    </citation>
    <scope>NUCLEOTIDE SEQUENCE [LARGE SCALE GENOMIC DNA]</scope>
    <source>
        <strain evidence="7 8">YH101</strain>
    </source>
</reference>
<dbReference type="OrthoDB" id="5592477at2"/>
<dbReference type="PANTHER" id="PTHR31885">
    <property type="entry name" value="GH04784P"/>
    <property type="match status" value="1"/>
</dbReference>
<feature type="transmembrane region" description="Helical" evidence="6">
    <location>
        <begin position="130"/>
        <end position="149"/>
    </location>
</feature>
<dbReference type="PANTHER" id="PTHR31885:SF6">
    <property type="entry name" value="GH04784P"/>
    <property type="match status" value="1"/>
</dbReference>
<dbReference type="GO" id="GO:0016787">
    <property type="term" value="F:hydrolase activity"/>
    <property type="evidence" value="ECO:0007669"/>
    <property type="project" value="TreeGrafter"/>
</dbReference>
<dbReference type="GO" id="GO:0016020">
    <property type="term" value="C:membrane"/>
    <property type="evidence" value="ECO:0007669"/>
    <property type="project" value="UniProtKB-SubCell"/>
</dbReference>
<comment type="caution">
    <text evidence="7">The sequence shown here is derived from an EMBL/GenBank/DDBJ whole genome shotgun (WGS) entry which is preliminary data.</text>
</comment>
<keyword evidence="8" id="KW-1185">Reference proteome</keyword>
<comment type="similarity">
    <text evidence="2">Belongs to the TMEM86 family.</text>
</comment>
<evidence type="ECO:0000256" key="1">
    <source>
        <dbReference type="ARBA" id="ARBA00004141"/>
    </source>
</evidence>
<keyword evidence="3 6" id="KW-0812">Transmembrane</keyword>
<accession>A0A2P2E4N7</accession>
<feature type="transmembrane region" description="Helical" evidence="6">
    <location>
        <begin position="80"/>
        <end position="98"/>
    </location>
</feature>
<dbReference type="InterPro" id="IPR012506">
    <property type="entry name" value="TMEM86B-like"/>
</dbReference>
<dbReference type="EMBL" id="BFBB01000009">
    <property type="protein sequence ID" value="GBF51847.1"/>
    <property type="molecule type" value="Genomic_DNA"/>
</dbReference>
<evidence type="ECO:0000256" key="3">
    <source>
        <dbReference type="ARBA" id="ARBA00022692"/>
    </source>
</evidence>
<proteinExistence type="inferred from homology"/>
<dbReference type="Pfam" id="PF07947">
    <property type="entry name" value="YhhN"/>
    <property type="match status" value="1"/>
</dbReference>
<gene>
    <name evidence="7" type="ORF">LPTSP4_33850</name>
</gene>
<feature type="transmembrane region" description="Helical" evidence="6">
    <location>
        <begin position="161"/>
        <end position="183"/>
    </location>
</feature>
<keyword evidence="5 6" id="KW-0472">Membrane</keyword>
<evidence type="ECO:0000256" key="6">
    <source>
        <dbReference type="SAM" id="Phobius"/>
    </source>
</evidence>
<organism evidence="7 8">
    <name type="scientific">Leptospira ryugenii</name>
    <dbReference type="NCBI Taxonomy" id="1917863"/>
    <lineage>
        <taxon>Bacteria</taxon>
        <taxon>Pseudomonadati</taxon>
        <taxon>Spirochaetota</taxon>
        <taxon>Spirochaetia</taxon>
        <taxon>Leptospirales</taxon>
        <taxon>Leptospiraceae</taxon>
        <taxon>Leptospira</taxon>
    </lineage>
</organism>
<name>A0A2P2E4N7_9LEPT</name>
<evidence type="ECO:0000313" key="7">
    <source>
        <dbReference type="EMBL" id="GBF51847.1"/>
    </source>
</evidence>
<evidence type="ECO:0000256" key="5">
    <source>
        <dbReference type="ARBA" id="ARBA00023136"/>
    </source>
</evidence>
<protein>
    <submittedName>
        <fullName evidence="7">YhhN-like protein</fullName>
    </submittedName>
</protein>
<evidence type="ECO:0000256" key="4">
    <source>
        <dbReference type="ARBA" id="ARBA00022989"/>
    </source>
</evidence>
<keyword evidence="4 6" id="KW-1133">Transmembrane helix</keyword>
<feature type="transmembrane region" description="Helical" evidence="6">
    <location>
        <begin position="57"/>
        <end position="74"/>
    </location>
</feature>
<dbReference type="RefSeq" id="WP_108978240.1">
    <property type="nucleotide sequence ID" value="NZ_BFBB01000009.1"/>
</dbReference>
<evidence type="ECO:0000256" key="2">
    <source>
        <dbReference type="ARBA" id="ARBA00007375"/>
    </source>
</evidence>
<feature type="transmembrane region" description="Helical" evidence="6">
    <location>
        <begin position="28"/>
        <end position="45"/>
    </location>
</feature>
<comment type="subcellular location">
    <subcellularLocation>
        <location evidence="1">Membrane</location>
        <topology evidence="1">Multi-pass membrane protein</topology>
    </subcellularLocation>
</comment>
<evidence type="ECO:0000313" key="8">
    <source>
        <dbReference type="Proteomes" id="UP000245133"/>
    </source>
</evidence>